<sequence>MNPYEYTMEDLFGDNTSETSDNSSTSTEEPLSTSWNLENNSQEPDSNSNEPMMSPFQSVDQEINKKTEPQLDKGKAKDISVKASNEQDFSDQQSQVIYSGHLLALPSTECKLTGVQYVHANKMCRGMPQ</sequence>
<dbReference type="EMBL" id="SDIL01000059">
    <property type="protein sequence ID" value="RXK37812.1"/>
    <property type="molecule type" value="Genomic_DNA"/>
</dbReference>
<evidence type="ECO:0000313" key="3">
    <source>
        <dbReference type="Proteomes" id="UP000289152"/>
    </source>
</evidence>
<protein>
    <submittedName>
        <fullName evidence="2">Uncharacterized protein</fullName>
    </submittedName>
</protein>
<evidence type="ECO:0000256" key="1">
    <source>
        <dbReference type="SAM" id="MobiDB-lite"/>
    </source>
</evidence>
<proteinExistence type="predicted"/>
<feature type="compositionally biased region" description="Basic and acidic residues" evidence="1">
    <location>
        <begin position="62"/>
        <end position="80"/>
    </location>
</feature>
<keyword evidence="3" id="KW-1185">Reference proteome</keyword>
<dbReference type="AlphaFoldDB" id="A0A4Q1BJK6"/>
<feature type="compositionally biased region" description="Polar residues" evidence="1">
    <location>
        <begin position="35"/>
        <end position="61"/>
    </location>
</feature>
<dbReference type="Proteomes" id="UP000289152">
    <property type="component" value="Unassembled WGS sequence"/>
</dbReference>
<feature type="compositionally biased region" description="Low complexity" evidence="1">
    <location>
        <begin position="14"/>
        <end position="34"/>
    </location>
</feature>
<evidence type="ECO:0000313" key="2">
    <source>
        <dbReference type="EMBL" id="RXK37812.1"/>
    </source>
</evidence>
<accession>A0A4Q1BJK6</accession>
<name>A0A4Q1BJK6_TREME</name>
<gene>
    <name evidence="2" type="ORF">M231_04902</name>
</gene>
<dbReference type="InParanoid" id="A0A4Q1BJK6"/>
<reference evidence="2 3" key="1">
    <citation type="submission" date="2016-06" db="EMBL/GenBank/DDBJ databases">
        <title>Evolution of pathogenesis and genome organization in the Tremellales.</title>
        <authorList>
            <person name="Cuomo C."/>
            <person name="Litvintseva A."/>
            <person name="Heitman J."/>
            <person name="Chen Y."/>
            <person name="Sun S."/>
            <person name="Springer D."/>
            <person name="Dromer F."/>
            <person name="Young S."/>
            <person name="Zeng Q."/>
            <person name="Chapman S."/>
            <person name="Gujja S."/>
            <person name="Saif S."/>
            <person name="Birren B."/>
        </authorList>
    </citation>
    <scope>NUCLEOTIDE SEQUENCE [LARGE SCALE GENOMIC DNA]</scope>
    <source>
        <strain evidence="2 3">ATCC 28783</strain>
    </source>
</reference>
<feature type="region of interest" description="Disordered" evidence="1">
    <location>
        <begin position="1"/>
        <end position="90"/>
    </location>
</feature>
<dbReference type="VEuPathDB" id="FungiDB:TREMEDRAFT_60707"/>
<comment type="caution">
    <text evidence="2">The sequence shown here is derived from an EMBL/GenBank/DDBJ whole genome shotgun (WGS) entry which is preliminary data.</text>
</comment>
<organism evidence="2 3">
    <name type="scientific">Tremella mesenterica</name>
    <name type="common">Jelly fungus</name>
    <dbReference type="NCBI Taxonomy" id="5217"/>
    <lineage>
        <taxon>Eukaryota</taxon>
        <taxon>Fungi</taxon>
        <taxon>Dikarya</taxon>
        <taxon>Basidiomycota</taxon>
        <taxon>Agaricomycotina</taxon>
        <taxon>Tremellomycetes</taxon>
        <taxon>Tremellales</taxon>
        <taxon>Tremellaceae</taxon>
        <taxon>Tremella</taxon>
    </lineage>
</organism>